<name>A0A2V4NXS3_9ACTN</name>
<dbReference type="OrthoDB" id="9758917at2"/>
<keyword evidence="5" id="KW-1133">Transmembrane helix</keyword>
<dbReference type="InterPro" id="IPR043504">
    <property type="entry name" value="Peptidase_S1_PA_chymotrypsin"/>
</dbReference>
<feature type="compositionally biased region" description="Basic and acidic residues" evidence="4">
    <location>
        <begin position="57"/>
        <end position="71"/>
    </location>
</feature>
<evidence type="ECO:0000256" key="1">
    <source>
        <dbReference type="ARBA" id="ARBA00010541"/>
    </source>
</evidence>
<dbReference type="Gene3D" id="2.40.10.10">
    <property type="entry name" value="Trypsin-like serine proteases"/>
    <property type="match status" value="2"/>
</dbReference>
<dbReference type="GO" id="GO:0004252">
    <property type="term" value="F:serine-type endopeptidase activity"/>
    <property type="evidence" value="ECO:0007669"/>
    <property type="project" value="InterPro"/>
</dbReference>
<organism evidence="6 7">
    <name type="scientific">Streptomyces tateyamensis</name>
    <dbReference type="NCBI Taxonomy" id="565073"/>
    <lineage>
        <taxon>Bacteria</taxon>
        <taxon>Bacillati</taxon>
        <taxon>Actinomycetota</taxon>
        <taxon>Actinomycetes</taxon>
        <taxon>Kitasatosporales</taxon>
        <taxon>Streptomycetaceae</taxon>
        <taxon>Streptomyces</taxon>
    </lineage>
</organism>
<feature type="region of interest" description="Disordered" evidence="4">
    <location>
        <begin position="269"/>
        <end position="299"/>
    </location>
</feature>
<keyword evidence="2" id="KW-0645">Protease</keyword>
<comment type="similarity">
    <text evidence="1">Belongs to the peptidase S1C family.</text>
</comment>
<evidence type="ECO:0000256" key="3">
    <source>
        <dbReference type="ARBA" id="ARBA00022801"/>
    </source>
</evidence>
<dbReference type="GO" id="GO:0006508">
    <property type="term" value="P:proteolysis"/>
    <property type="evidence" value="ECO:0007669"/>
    <property type="project" value="UniProtKB-KW"/>
</dbReference>
<keyword evidence="5" id="KW-0472">Membrane</keyword>
<keyword evidence="5" id="KW-0812">Transmembrane</keyword>
<protein>
    <submittedName>
        <fullName evidence="6">Peptidase S1</fullName>
    </submittedName>
</protein>
<feature type="compositionally biased region" description="Low complexity" evidence="4">
    <location>
        <begin position="32"/>
        <end position="52"/>
    </location>
</feature>
<dbReference type="EMBL" id="PYBW01000022">
    <property type="protein sequence ID" value="PYC85454.1"/>
    <property type="molecule type" value="Genomic_DNA"/>
</dbReference>
<feature type="transmembrane region" description="Helical" evidence="5">
    <location>
        <begin position="81"/>
        <end position="103"/>
    </location>
</feature>
<dbReference type="AlphaFoldDB" id="A0A2V4NXS3"/>
<gene>
    <name evidence="6" type="ORF">C7C46_06875</name>
</gene>
<reference evidence="6 7" key="1">
    <citation type="submission" date="2018-03" db="EMBL/GenBank/DDBJ databases">
        <title>Bioinformatic expansion and discovery of thiopeptide antibiotics.</title>
        <authorList>
            <person name="Schwalen C.J."/>
            <person name="Hudson G.A."/>
            <person name="Mitchell D.A."/>
        </authorList>
    </citation>
    <scope>NUCLEOTIDE SEQUENCE [LARGE SCALE GENOMIC DNA]</scope>
    <source>
        <strain evidence="6 7">ATCC 21389</strain>
    </source>
</reference>
<evidence type="ECO:0000313" key="6">
    <source>
        <dbReference type="EMBL" id="PYC85454.1"/>
    </source>
</evidence>
<evidence type="ECO:0000313" key="7">
    <source>
        <dbReference type="Proteomes" id="UP000248039"/>
    </source>
</evidence>
<dbReference type="PANTHER" id="PTHR43343:SF3">
    <property type="entry name" value="PROTEASE DO-LIKE 8, CHLOROPLASTIC"/>
    <property type="match status" value="1"/>
</dbReference>
<proteinExistence type="inferred from homology"/>
<evidence type="ECO:0000256" key="4">
    <source>
        <dbReference type="SAM" id="MobiDB-lite"/>
    </source>
</evidence>
<keyword evidence="3" id="KW-0378">Hydrolase</keyword>
<comment type="caution">
    <text evidence="6">The sequence shown here is derived from an EMBL/GenBank/DDBJ whole genome shotgun (WGS) entry which is preliminary data.</text>
</comment>
<dbReference type="Proteomes" id="UP000248039">
    <property type="component" value="Unassembled WGS sequence"/>
</dbReference>
<evidence type="ECO:0000256" key="5">
    <source>
        <dbReference type="SAM" id="Phobius"/>
    </source>
</evidence>
<evidence type="ECO:0000256" key="2">
    <source>
        <dbReference type="ARBA" id="ARBA00022670"/>
    </source>
</evidence>
<accession>A0A2V4NXS3</accession>
<dbReference type="PRINTS" id="PR00834">
    <property type="entry name" value="PROTEASES2C"/>
</dbReference>
<dbReference type="SUPFAM" id="SSF50494">
    <property type="entry name" value="Trypsin-like serine proteases"/>
    <property type="match status" value="1"/>
</dbReference>
<feature type="region of interest" description="Disordered" evidence="4">
    <location>
        <begin position="1"/>
        <end position="73"/>
    </location>
</feature>
<dbReference type="InterPro" id="IPR051201">
    <property type="entry name" value="Chloro_Bact_Ser_Proteases"/>
</dbReference>
<keyword evidence="7" id="KW-1185">Reference proteome</keyword>
<dbReference type="Pfam" id="PF13365">
    <property type="entry name" value="Trypsin_2"/>
    <property type="match status" value="1"/>
</dbReference>
<dbReference type="PANTHER" id="PTHR43343">
    <property type="entry name" value="PEPTIDASE S12"/>
    <property type="match status" value="1"/>
</dbReference>
<dbReference type="RefSeq" id="WP_110666803.1">
    <property type="nucleotide sequence ID" value="NZ_PYBW01000022.1"/>
</dbReference>
<sequence length="376" mass="36240">MSDQHRTTADESGSPLPPKPAEAPTAHHDYFAAPAAAAATGPTDGPAPGHPTETFAEPDHGQQDGPGDGHRARNGFLRGRLALVTAVAAAAAVLGGLAGGAVADGRHGGATAGRAGSGAVVSPVAARSDGTANVSAIAAAVSPSVVQITVQTSSGTATGTGVILTADGRILTNFHVVSGAVDSGGTVTVSYQNGSRTTATVTGTDKSLDVAVITAANAHGLTPVALGDSDAVAVGDSVVAIGNPEGLTGTVTSGIISAKNRQVTIQVDEGSTRGNGGFGFPNFPGYGSSSGNGTSGGQTATYQALQTDAALNPGNSGGPLINASGQVIGINSAMYSGSGASSSATGSQAGSVGLGFAIPIDAVKQVLSKLQAGQNV</sequence>
<dbReference type="InterPro" id="IPR009003">
    <property type="entry name" value="Peptidase_S1_PA"/>
</dbReference>
<dbReference type="InterPro" id="IPR001940">
    <property type="entry name" value="Peptidase_S1C"/>
</dbReference>